<dbReference type="EMBL" id="FZOD01000055">
    <property type="protein sequence ID" value="SNT52919.1"/>
    <property type="molecule type" value="Genomic_DNA"/>
</dbReference>
<accession>A0A239NFM1</accession>
<organism evidence="1 2">
    <name type="scientific">Streptosporangium subroseum</name>
    <dbReference type="NCBI Taxonomy" id="106412"/>
    <lineage>
        <taxon>Bacteria</taxon>
        <taxon>Bacillati</taxon>
        <taxon>Actinomycetota</taxon>
        <taxon>Actinomycetes</taxon>
        <taxon>Streptosporangiales</taxon>
        <taxon>Streptosporangiaceae</taxon>
        <taxon>Streptosporangium</taxon>
    </lineage>
</organism>
<reference evidence="1 2" key="1">
    <citation type="submission" date="2017-06" db="EMBL/GenBank/DDBJ databases">
        <authorList>
            <person name="Kim H.J."/>
            <person name="Triplett B.A."/>
        </authorList>
    </citation>
    <scope>NUCLEOTIDE SEQUENCE [LARGE SCALE GENOMIC DNA]</scope>
    <source>
        <strain evidence="1 2">CGMCC 4.2132</strain>
    </source>
</reference>
<evidence type="ECO:0000313" key="2">
    <source>
        <dbReference type="Proteomes" id="UP000198282"/>
    </source>
</evidence>
<evidence type="ECO:0000313" key="1">
    <source>
        <dbReference type="EMBL" id="SNT52919.1"/>
    </source>
</evidence>
<proteinExistence type="predicted"/>
<dbReference type="AlphaFoldDB" id="A0A239NFM1"/>
<dbReference type="Proteomes" id="UP000198282">
    <property type="component" value="Unassembled WGS sequence"/>
</dbReference>
<gene>
    <name evidence="1" type="ORF">SAMN05216276_105548</name>
</gene>
<protein>
    <submittedName>
        <fullName evidence="1">Uncharacterized protein</fullName>
    </submittedName>
</protein>
<name>A0A239NFM1_9ACTN</name>
<sequence length="102" mass="11177">MALAVVQRLLKARGVRAYAAHTIGLRLLGTGGLHPLGESRRYAPELIVHSGAGWVFATVTMGARSGCYLVSLWNGFDLRTVKREHPEKVADLILSIRPEERA</sequence>
<keyword evidence="2" id="KW-1185">Reference proteome</keyword>